<comment type="similarity">
    <text evidence="2">Belongs to the prominin family.</text>
</comment>
<evidence type="ECO:0000256" key="2">
    <source>
        <dbReference type="ARBA" id="ARBA00006058"/>
    </source>
</evidence>
<name>A0A2G8L6D5_STIJA</name>
<dbReference type="GO" id="GO:0005902">
    <property type="term" value="C:microvillus"/>
    <property type="evidence" value="ECO:0007669"/>
    <property type="project" value="TreeGrafter"/>
</dbReference>
<comment type="caution">
    <text evidence="8">The sequence shown here is derived from an EMBL/GenBank/DDBJ whole genome shotgun (WGS) entry which is preliminary data.</text>
</comment>
<dbReference type="InterPro" id="IPR008795">
    <property type="entry name" value="Prominin"/>
</dbReference>
<dbReference type="Proteomes" id="UP000230750">
    <property type="component" value="Unassembled WGS sequence"/>
</dbReference>
<dbReference type="AlphaFoldDB" id="A0A2G8L6D5"/>
<dbReference type="GO" id="GO:0005929">
    <property type="term" value="C:cilium"/>
    <property type="evidence" value="ECO:0007669"/>
    <property type="project" value="TreeGrafter"/>
</dbReference>
<organism evidence="8 9">
    <name type="scientific">Stichopus japonicus</name>
    <name type="common">Sea cucumber</name>
    <dbReference type="NCBI Taxonomy" id="307972"/>
    <lineage>
        <taxon>Eukaryota</taxon>
        <taxon>Metazoa</taxon>
        <taxon>Echinodermata</taxon>
        <taxon>Eleutherozoa</taxon>
        <taxon>Echinozoa</taxon>
        <taxon>Holothuroidea</taxon>
        <taxon>Aspidochirotacea</taxon>
        <taxon>Aspidochirotida</taxon>
        <taxon>Stichopodidae</taxon>
        <taxon>Apostichopus</taxon>
    </lineage>
</organism>
<dbReference type="EMBL" id="MRZV01000202">
    <property type="protein sequence ID" value="PIK55745.1"/>
    <property type="molecule type" value="Genomic_DNA"/>
</dbReference>
<keyword evidence="6" id="KW-0325">Glycoprotein</keyword>
<evidence type="ECO:0000256" key="7">
    <source>
        <dbReference type="SAM" id="Phobius"/>
    </source>
</evidence>
<dbReference type="Pfam" id="PF05478">
    <property type="entry name" value="Prominin"/>
    <property type="match status" value="1"/>
</dbReference>
<dbReference type="GO" id="GO:0016324">
    <property type="term" value="C:apical plasma membrane"/>
    <property type="evidence" value="ECO:0007669"/>
    <property type="project" value="TreeGrafter"/>
</dbReference>
<evidence type="ECO:0000313" key="8">
    <source>
        <dbReference type="EMBL" id="PIK55745.1"/>
    </source>
</evidence>
<dbReference type="GO" id="GO:0009986">
    <property type="term" value="C:cell surface"/>
    <property type="evidence" value="ECO:0007669"/>
    <property type="project" value="TreeGrafter"/>
</dbReference>
<dbReference type="OrthoDB" id="6229420at2759"/>
<comment type="subcellular location">
    <subcellularLocation>
        <location evidence="1">Membrane</location>
        <topology evidence="1">Multi-pass membrane protein</topology>
    </subcellularLocation>
</comment>
<dbReference type="GO" id="GO:0015485">
    <property type="term" value="F:cholesterol binding"/>
    <property type="evidence" value="ECO:0007669"/>
    <property type="project" value="TreeGrafter"/>
</dbReference>
<keyword evidence="9" id="KW-1185">Reference proteome</keyword>
<evidence type="ECO:0000256" key="5">
    <source>
        <dbReference type="ARBA" id="ARBA00023136"/>
    </source>
</evidence>
<evidence type="ECO:0000256" key="4">
    <source>
        <dbReference type="ARBA" id="ARBA00022989"/>
    </source>
</evidence>
<evidence type="ECO:0000256" key="1">
    <source>
        <dbReference type="ARBA" id="ARBA00004141"/>
    </source>
</evidence>
<evidence type="ECO:0000313" key="9">
    <source>
        <dbReference type="Proteomes" id="UP000230750"/>
    </source>
</evidence>
<evidence type="ECO:0000256" key="6">
    <source>
        <dbReference type="ARBA" id="ARBA00023180"/>
    </source>
</evidence>
<dbReference type="GO" id="GO:0071914">
    <property type="term" value="C:prominosome"/>
    <property type="evidence" value="ECO:0007669"/>
    <property type="project" value="TreeGrafter"/>
</dbReference>
<keyword evidence="3 7" id="KW-0812">Transmembrane</keyword>
<keyword evidence="5 7" id="KW-0472">Membrane</keyword>
<protein>
    <submittedName>
        <fullName evidence="8">Putative prominin-1-like isoform X3</fullName>
    </submittedName>
</protein>
<gene>
    <name evidence="8" type="ORF">BSL78_07356</name>
</gene>
<sequence>MEADCMSRRSKPNTLKLQIDVLSDYTGKIDMLITDTLDAADLAQLIGCDATSLLQANIMGFKTRILGYPYQFADYIESQIHNEVGKCLPVYNLYSSAVNTVCVGFIQAFNGFWYCLGLCCITMIFTFAFGVKSAKYYRRMDRDSGFDEREYGLPLTNADLFEGE</sequence>
<dbReference type="PANTHER" id="PTHR22730:SF1">
    <property type="entry name" value="PROMININ-LIKE PROTEIN"/>
    <property type="match status" value="1"/>
</dbReference>
<reference evidence="8 9" key="1">
    <citation type="journal article" date="2017" name="PLoS Biol.">
        <title>The sea cucumber genome provides insights into morphological evolution and visceral regeneration.</title>
        <authorList>
            <person name="Zhang X."/>
            <person name="Sun L."/>
            <person name="Yuan J."/>
            <person name="Sun Y."/>
            <person name="Gao Y."/>
            <person name="Zhang L."/>
            <person name="Li S."/>
            <person name="Dai H."/>
            <person name="Hamel J.F."/>
            <person name="Liu C."/>
            <person name="Yu Y."/>
            <person name="Liu S."/>
            <person name="Lin W."/>
            <person name="Guo K."/>
            <person name="Jin S."/>
            <person name="Xu P."/>
            <person name="Storey K.B."/>
            <person name="Huan P."/>
            <person name="Zhang T."/>
            <person name="Zhou Y."/>
            <person name="Zhang J."/>
            <person name="Lin C."/>
            <person name="Li X."/>
            <person name="Xing L."/>
            <person name="Huo D."/>
            <person name="Sun M."/>
            <person name="Wang L."/>
            <person name="Mercier A."/>
            <person name="Li F."/>
            <person name="Yang H."/>
            <person name="Xiang J."/>
        </authorList>
    </citation>
    <scope>NUCLEOTIDE SEQUENCE [LARGE SCALE GENOMIC DNA]</scope>
    <source>
        <strain evidence="8">Shaxun</strain>
        <tissue evidence="8">Muscle</tissue>
    </source>
</reference>
<evidence type="ECO:0000256" key="3">
    <source>
        <dbReference type="ARBA" id="ARBA00022692"/>
    </source>
</evidence>
<accession>A0A2G8L6D5</accession>
<feature type="transmembrane region" description="Helical" evidence="7">
    <location>
        <begin position="111"/>
        <end position="131"/>
    </location>
</feature>
<proteinExistence type="inferred from homology"/>
<keyword evidence="4 7" id="KW-1133">Transmembrane helix</keyword>
<dbReference type="PANTHER" id="PTHR22730">
    <property type="entry name" value="PROMININ PROM PROTEIN"/>
    <property type="match status" value="1"/>
</dbReference>